<feature type="compositionally biased region" description="Polar residues" evidence="1">
    <location>
        <begin position="92"/>
        <end position="101"/>
    </location>
</feature>
<dbReference type="SUPFAM" id="SSF55846">
    <property type="entry name" value="N-acetylmuramoyl-L-alanine amidase-like"/>
    <property type="match status" value="1"/>
</dbReference>
<organism evidence="3 4">
    <name type="scientific">Streptomyces aidingensis</name>
    <dbReference type="NCBI Taxonomy" id="910347"/>
    <lineage>
        <taxon>Bacteria</taxon>
        <taxon>Bacillati</taxon>
        <taxon>Actinomycetota</taxon>
        <taxon>Actinomycetes</taxon>
        <taxon>Kitasatosporales</taxon>
        <taxon>Streptomycetaceae</taxon>
        <taxon>Streptomyces</taxon>
    </lineage>
</organism>
<dbReference type="GO" id="GO:0009253">
    <property type="term" value="P:peptidoglycan catabolic process"/>
    <property type="evidence" value="ECO:0007669"/>
    <property type="project" value="InterPro"/>
</dbReference>
<name>A0A1I1PXC1_9ACTN</name>
<evidence type="ECO:0000259" key="2">
    <source>
        <dbReference type="Pfam" id="PF01510"/>
    </source>
</evidence>
<dbReference type="GO" id="GO:0008745">
    <property type="term" value="F:N-acetylmuramoyl-L-alanine amidase activity"/>
    <property type="evidence" value="ECO:0007669"/>
    <property type="project" value="InterPro"/>
</dbReference>
<evidence type="ECO:0000313" key="4">
    <source>
        <dbReference type="Proteomes" id="UP000199207"/>
    </source>
</evidence>
<sequence>MAWYPGAIKMELQPESDAQPAIRPTQFIVHSIVAPWTPERTYEHWKNSTNLESHFGLGYDGRMGQYIGTETRADANAAANRRPDGTGAVSIETASNTSATDPWTPEQVEALVRLGVWLHRTHGIPLRVCRSHSDPGYGYHSLHREWSTSGTACPGRPRIAQFRDEVFPAIVARASGASATPSKEDDMPSAEEVAAEVWRHRLPHPRADITITAATLLRQAWIKVERTEARIVAQAAVIEQLAAALAAHHQEIDPDGLIARIEAAIEGITVRLDVQEES</sequence>
<feature type="domain" description="N-acetylmuramoyl-L-alanine amidase" evidence="2">
    <location>
        <begin position="24"/>
        <end position="155"/>
    </location>
</feature>
<evidence type="ECO:0000313" key="3">
    <source>
        <dbReference type="EMBL" id="SFD14544.1"/>
    </source>
</evidence>
<dbReference type="InterPro" id="IPR036505">
    <property type="entry name" value="Amidase/PGRP_sf"/>
</dbReference>
<protein>
    <submittedName>
        <fullName evidence="3">N-acetylmuramoyl-L-alanine amidase</fullName>
    </submittedName>
</protein>
<reference evidence="3 4" key="1">
    <citation type="submission" date="2016-10" db="EMBL/GenBank/DDBJ databases">
        <authorList>
            <person name="de Groot N.N."/>
        </authorList>
    </citation>
    <scope>NUCLEOTIDE SEQUENCE [LARGE SCALE GENOMIC DNA]</scope>
    <source>
        <strain evidence="3 4">CGMCC 4.5739</strain>
    </source>
</reference>
<dbReference type="AlphaFoldDB" id="A0A1I1PXC1"/>
<dbReference type="InterPro" id="IPR002502">
    <property type="entry name" value="Amidase_domain"/>
</dbReference>
<dbReference type="OrthoDB" id="3998183at2"/>
<dbReference type="Pfam" id="PF01510">
    <property type="entry name" value="Amidase_2"/>
    <property type="match status" value="1"/>
</dbReference>
<keyword evidence="4" id="KW-1185">Reference proteome</keyword>
<proteinExistence type="predicted"/>
<dbReference type="Proteomes" id="UP000199207">
    <property type="component" value="Unassembled WGS sequence"/>
</dbReference>
<gene>
    <name evidence="3" type="ORF">SAMN05421773_110124</name>
</gene>
<dbReference type="Gene3D" id="3.40.80.10">
    <property type="entry name" value="Peptidoglycan recognition protein-like"/>
    <property type="match status" value="1"/>
</dbReference>
<dbReference type="EMBL" id="FOLM01000010">
    <property type="protein sequence ID" value="SFD14544.1"/>
    <property type="molecule type" value="Genomic_DNA"/>
</dbReference>
<feature type="region of interest" description="Disordered" evidence="1">
    <location>
        <begin position="75"/>
        <end position="102"/>
    </location>
</feature>
<accession>A0A1I1PXC1</accession>
<evidence type="ECO:0000256" key="1">
    <source>
        <dbReference type="SAM" id="MobiDB-lite"/>
    </source>
</evidence>
<dbReference type="STRING" id="910347.SAMN05421773_110124"/>
<dbReference type="RefSeq" id="WP_093839963.1">
    <property type="nucleotide sequence ID" value="NZ_FOLM01000010.1"/>
</dbReference>